<keyword evidence="2 3" id="KW-0342">GTP-binding</keyword>
<dbReference type="PROSITE" id="PS01135">
    <property type="entry name" value="FTSZ_2"/>
    <property type="match status" value="1"/>
</dbReference>
<dbReference type="GO" id="GO:0005525">
    <property type="term" value="F:GTP binding"/>
    <property type="evidence" value="ECO:0007669"/>
    <property type="project" value="UniProtKB-KW"/>
</dbReference>
<dbReference type="InterPro" id="IPR045061">
    <property type="entry name" value="FtsZ/CetZ"/>
</dbReference>
<dbReference type="PANTHER" id="PTHR30314">
    <property type="entry name" value="CELL DIVISION PROTEIN FTSZ-RELATED"/>
    <property type="match status" value="1"/>
</dbReference>
<feature type="region of interest" description="Disordered" evidence="4">
    <location>
        <begin position="139"/>
        <end position="159"/>
    </location>
</feature>
<evidence type="ECO:0000256" key="2">
    <source>
        <dbReference type="ARBA" id="ARBA00023134"/>
    </source>
</evidence>
<reference evidence="6" key="1">
    <citation type="journal article" date="2014" name="Int. J. Syst. Evol. Microbiol.">
        <title>Complete genome sequence of Corynebacterium casei LMG S-19264T (=DSM 44701T), isolated from a smear-ripened cheese.</title>
        <authorList>
            <consortium name="US DOE Joint Genome Institute (JGI-PGF)"/>
            <person name="Walter F."/>
            <person name="Albersmeier A."/>
            <person name="Kalinowski J."/>
            <person name="Ruckert C."/>
        </authorList>
    </citation>
    <scope>NUCLEOTIDE SEQUENCE</scope>
    <source>
        <strain evidence="6">NBRC 112290</strain>
    </source>
</reference>
<comment type="function">
    <text evidence="3">Essential cell division protein that forms a contractile ring structure (Z ring) at the future cell division site. The regulation of the ring assembly controls the timing and the location of cell division. One of the functions of the FtsZ ring is to recruit other cell division proteins to the septum to produce a new cell wall between the dividing cells. Binds GTP and shows GTPase activity.</text>
</comment>
<name>A0AA37XEE6_9MICO</name>
<keyword evidence="3" id="KW-0132">Cell division</keyword>
<dbReference type="InterPro" id="IPR036525">
    <property type="entry name" value="Tubulin/FtsZ_GTPase_sf"/>
</dbReference>
<dbReference type="InterPro" id="IPR020805">
    <property type="entry name" value="Cell_div_FtsZ_CS"/>
</dbReference>
<proteinExistence type="inferred from homology"/>
<dbReference type="Proteomes" id="UP001157161">
    <property type="component" value="Unassembled WGS sequence"/>
</dbReference>
<keyword evidence="7" id="KW-1185">Reference proteome</keyword>
<dbReference type="SUPFAM" id="SSF52490">
    <property type="entry name" value="Tubulin nucleotide-binding domain-like"/>
    <property type="match status" value="1"/>
</dbReference>
<feature type="compositionally biased region" description="Basic residues" evidence="4">
    <location>
        <begin position="140"/>
        <end position="152"/>
    </location>
</feature>
<dbReference type="PROSITE" id="PS01134">
    <property type="entry name" value="FTSZ_1"/>
    <property type="match status" value="1"/>
</dbReference>
<evidence type="ECO:0000256" key="3">
    <source>
        <dbReference type="RuleBase" id="RU000631"/>
    </source>
</evidence>
<gene>
    <name evidence="6" type="ORF">GCM10025875_17060</name>
</gene>
<comment type="similarity">
    <text evidence="3">Belongs to the FtsZ family.</text>
</comment>
<dbReference type="AlphaFoldDB" id="A0AA37XEE6"/>
<organism evidence="6 7">
    <name type="scientific">Litorihabitans aurantiacus</name>
    <dbReference type="NCBI Taxonomy" id="1930061"/>
    <lineage>
        <taxon>Bacteria</taxon>
        <taxon>Bacillati</taxon>
        <taxon>Actinomycetota</taxon>
        <taxon>Actinomycetes</taxon>
        <taxon>Micrococcales</taxon>
        <taxon>Beutenbergiaceae</taxon>
        <taxon>Litorihabitans</taxon>
    </lineage>
</organism>
<dbReference type="InterPro" id="IPR003008">
    <property type="entry name" value="Tubulin_FtsZ_GTPase"/>
</dbReference>
<dbReference type="EMBL" id="BSUM01000001">
    <property type="protein sequence ID" value="GMA31714.1"/>
    <property type="molecule type" value="Genomic_DNA"/>
</dbReference>
<comment type="caution">
    <text evidence="6">The sequence shown here is derived from an EMBL/GenBank/DDBJ whole genome shotgun (WGS) entry which is preliminary data.</text>
</comment>
<dbReference type="SMART" id="SM00864">
    <property type="entry name" value="Tubulin"/>
    <property type="match status" value="1"/>
</dbReference>
<protein>
    <recommendedName>
        <fullName evidence="3">Cell division protein FtsZ</fullName>
    </recommendedName>
</protein>
<reference evidence="6" key="2">
    <citation type="submission" date="2023-02" db="EMBL/GenBank/DDBJ databases">
        <authorList>
            <person name="Sun Q."/>
            <person name="Mori K."/>
        </authorList>
    </citation>
    <scope>NUCLEOTIDE SEQUENCE</scope>
    <source>
        <strain evidence="6">NBRC 112290</strain>
    </source>
</reference>
<evidence type="ECO:0000256" key="4">
    <source>
        <dbReference type="SAM" id="MobiDB-lite"/>
    </source>
</evidence>
<dbReference type="GO" id="GO:0000917">
    <property type="term" value="P:division septum assembly"/>
    <property type="evidence" value="ECO:0007669"/>
    <property type="project" value="UniProtKB-KW"/>
</dbReference>
<keyword evidence="3" id="KW-0717">Septation</keyword>
<evidence type="ECO:0000256" key="1">
    <source>
        <dbReference type="ARBA" id="ARBA00022741"/>
    </source>
</evidence>
<dbReference type="Gene3D" id="3.40.50.1440">
    <property type="entry name" value="Tubulin/FtsZ, GTPase domain"/>
    <property type="match status" value="1"/>
</dbReference>
<sequence length="159" mass="16302">MTTPQNYLAVIKVVGIGGGGVNAVNRMIDAGLRGVEFVAVNTDAQALLMCDADVKLEVGRDLTRGLGAGADPEVGKKAAEDHAEEIEDVLRGADMVFVTAGEGGGTGTGGAPVVARIARKLGALTIGVVTRPFTFEGAAARRRPSRASRRCAPRSTPSS</sequence>
<dbReference type="Pfam" id="PF00091">
    <property type="entry name" value="Tubulin"/>
    <property type="match status" value="1"/>
</dbReference>
<evidence type="ECO:0000313" key="6">
    <source>
        <dbReference type="EMBL" id="GMA31714.1"/>
    </source>
</evidence>
<dbReference type="PRINTS" id="PR00423">
    <property type="entry name" value="CELLDVISFTSZ"/>
</dbReference>
<accession>A0AA37XEE6</accession>
<dbReference type="GO" id="GO:0003924">
    <property type="term" value="F:GTPase activity"/>
    <property type="evidence" value="ECO:0007669"/>
    <property type="project" value="InterPro"/>
</dbReference>
<comment type="subunit">
    <text evidence="3">Homodimer. Polymerizes to form a dynamic ring structure in a strictly GTP-dependent manner.</text>
</comment>
<evidence type="ECO:0000259" key="5">
    <source>
        <dbReference type="SMART" id="SM00864"/>
    </source>
</evidence>
<evidence type="ECO:0000313" key="7">
    <source>
        <dbReference type="Proteomes" id="UP001157161"/>
    </source>
</evidence>
<comment type="subcellular location">
    <subcellularLocation>
        <location evidence="3">Cytoplasm</location>
    </subcellularLocation>
</comment>
<dbReference type="GO" id="GO:0032153">
    <property type="term" value="C:cell division site"/>
    <property type="evidence" value="ECO:0007669"/>
    <property type="project" value="TreeGrafter"/>
</dbReference>
<dbReference type="PANTHER" id="PTHR30314:SF3">
    <property type="entry name" value="MITOCHONDRIAL DIVISION PROTEIN FSZA"/>
    <property type="match status" value="1"/>
</dbReference>
<dbReference type="GO" id="GO:0005737">
    <property type="term" value="C:cytoplasm"/>
    <property type="evidence" value="ECO:0007669"/>
    <property type="project" value="UniProtKB-SubCell"/>
</dbReference>
<keyword evidence="3" id="KW-0131">Cell cycle</keyword>
<feature type="domain" description="Tubulin/FtsZ GTPase" evidence="5">
    <location>
        <begin position="10"/>
        <end position="159"/>
    </location>
</feature>
<keyword evidence="1 3" id="KW-0547">Nucleotide-binding</keyword>